<evidence type="ECO:0000313" key="6">
    <source>
        <dbReference type="Proteomes" id="UP000316096"/>
    </source>
</evidence>
<protein>
    <submittedName>
        <fullName evidence="5">Glycosyltransferase involved in cell wall biosynthesis</fullName>
    </submittedName>
</protein>
<name>A0A543CFQ4_9ACTN</name>
<dbReference type="InterPro" id="IPR001296">
    <property type="entry name" value="Glyco_trans_1"/>
</dbReference>
<dbReference type="EMBL" id="VFOZ01000001">
    <property type="protein sequence ID" value="TQL95928.1"/>
    <property type="molecule type" value="Genomic_DNA"/>
</dbReference>
<dbReference type="OrthoDB" id="570545at2"/>
<dbReference type="PANTHER" id="PTHR12526:SF630">
    <property type="entry name" value="GLYCOSYLTRANSFERASE"/>
    <property type="match status" value="1"/>
</dbReference>
<organism evidence="5 6">
    <name type="scientific">Actinoallomurus bryophytorum</name>
    <dbReference type="NCBI Taxonomy" id="1490222"/>
    <lineage>
        <taxon>Bacteria</taxon>
        <taxon>Bacillati</taxon>
        <taxon>Actinomycetota</taxon>
        <taxon>Actinomycetes</taxon>
        <taxon>Streptosporangiales</taxon>
        <taxon>Thermomonosporaceae</taxon>
        <taxon>Actinoallomurus</taxon>
    </lineage>
</organism>
<dbReference type="Pfam" id="PF00534">
    <property type="entry name" value="Glycos_transf_1"/>
    <property type="match status" value="1"/>
</dbReference>
<dbReference type="SUPFAM" id="SSF53756">
    <property type="entry name" value="UDP-Glycosyltransferase/glycogen phosphorylase"/>
    <property type="match status" value="1"/>
</dbReference>
<feature type="domain" description="Glycosyltransferase subfamily 4-like N-terminal" evidence="4">
    <location>
        <begin position="15"/>
        <end position="166"/>
    </location>
</feature>
<dbReference type="Gene3D" id="3.40.50.2000">
    <property type="entry name" value="Glycogen Phosphorylase B"/>
    <property type="match status" value="2"/>
</dbReference>
<keyword evidence="2 5" id="KW-0808">Transferase</keyword>
<dbReference type="GO" id="GO:0016757">
    <property type="term" value="F:glycosyltransferase activity"/>
    <property type="evidence" value="ECO:0007669"/>
    <property type="project" value="UniProtKB-KW"/>
</dbReference>
<reference evidence="5 6" key="1">
    <citation type="submission" date="2019-06" db="EMBL/GenBank/DDBJ databases">
        <title>Sequencing the genomes of 1000 actinobacteria strains.</title>
        <authorList>
            <person name="Klenk H.-P."/>
        </authorList>
    </citation>
    <scope>NUCLEOTIDE SEQUENCE [LARGE SCALE GENOMIC DNA]</scope>
    <source>
        <strain evidence="5 6">DSM 102200</strain>
    </source>
</reference>
<feature type="domain" description="Glycosyl transferase family 1" evidence="3">
    <location>
        <begin position="191"/>
        <end position="344"/>
    </location>
</feature>
<evidence type="ECO:0000256" key="1">
    <source>
        <dbReference type="ARBA" id="ARBA00022676"/>
    </source>
</evidence>
<proteinExistence type="predicted"/>
<sequence>MRDIFIVCNNFEELGGLQRWVHHVARLFADRGHRVRVIGVTHADEPHDHGRDLPYDLTVLHDSPPPPRRKGRLRGIRRGSVQRKGAATLSRMFRAARPGGVIIAAQVWAMEWVALADTAGMPVIGMSHESYQATRASSRYERVKRYFAGAHRFLVLSTEDADSWARDDMSNADFMPNPLHVTPSAYPDLSQPVVELLGRLSFEKGQDMMLEAWAEVTGRFPDWRLRLYGSGPDEEALHRQADELGLTETVEFAGTTSDVEGALTQASVFALSSRVEGFPMSVMEAMAYGLPTVAFDCAPGVRELITHESDGLIVQPGNTMEFAGELGRLMGDEGLRAKLGGQARSSVQRFSADMVIDRWERMFDLVDR</sequence>
<evidence type="ECO:0000259" key="3">
    <source>
        <dbReference type="Pfam" id="PF00534"/>
    </source>
</evidence>
<evidence type="ECO:0000259" key="4">
    <source>
        <dbReference type="Pfam" id="PF13439"/>
    </source>
</evidence>
<keyword evidence="6" id="KW-1185">Reference proteome</keyword>
<dbReference type="Pfam" id="PF13439">
    <property type="entry name" value="Glyco_transf_4"/>
    <property type="match status" value="1"/>
</dbReference>
<comment type="caution">
    <text evidence="5">The sequence shown here is derived from an EMBL/GenBank/DDBJ whole genome shotgun (WGS) entry which is preliminary data.</text>
</comment>
<dbReference type="RefSeq" id="WP_141954540.1">
    <property type="nucleotide sequence ID" value="NZ_VFOZ01000001.1"/>
</dbReference>
<evidence type="ECO:0000256" key="2">
    <source>
        <dbReference type="ARBA" id="ARBA00022679"/>
    </source>
</evidence>
<keyword evidence="1" id="KW-0328">Glycosyltransferase</keyword>
<gene>
    <name evidence="5" type="ORF">FB559_1440</name>
</gene>
<evidence type="ECO:0000313" key="5">
    <source>
        <dbReference type="EMBL" id="TQL95928.1"/>
    </source>
</evidence>
<dbReference type="PANTHER" id="PTHR12526">
    <property type="entry name" value="GLYCOSYLTRANSFERASE"/>
    <property type="match status" value="1"/>
</dbReference>
<dbReference type="Proteomes" id="UP000316096">
    <property type="component" value="Unassembled WGS sequence"/>
</dbReference>
<accession>A0A543CFQ4</accession>
<dbReference type="InterPro" id="IPR028098">
    <property type="entry name" value="Glyco_trans_4-like_N"/>
</dbReference>
<dbReference type="AlphaFoldDB" id="A0A543CFQ4"/>